<dbReference type="InterPro" id="IPR036034">
    <property type="entry name" value="PDZ_sf"/>
</dbReference>
<comment type="caution">
    <text evidence="2">The sequence shown here is derived from an EMBL/GenBank/DDBJ whole genome shotgun (WGS) entry which is preliminary data.</text>
</comment>
<dbReference type="Proteomes" id="UP001515480">
    <property type="component" value="Unassembled WGS sequence"/>
</dbReference>
<reference evidence="2 3" key="1">
    <citation type="journal article" date="2024" name="Science">
        <title>Giant polyketide synthase enzymes in the biosynthesis of giant marine polyether toxins.</title>
        <authorList>
            <person name="Fallon T.R."/>
            <person name="Shende V.V."/>
            <person name="Wierzbicki I.H."/>
            <person name="Pendleton A.L."/>
            <person name="Watervoot N.F."/>
            <person name="Auber R.P."/>
            <person name="Gonzalez D.J."/>
            <person name="Wisecaver J.H."/>
            <person name="Moore B.S."/>
        </authorList>
    </citation>
    <scope>NUCLEOTIDE SEQUENCE [LARGE SCALE GENOMIC DNA]</scope>
    <source>
        <strain evidence="2 3">12B1</strain>
    </source>
</reference>
<dbReference type="PROSITE" id="PS50106">
    <property type="entry name" value="PDZ"/>
    <property type="match status" value="1"/>
</dbReference>
<dbReference type="Gene3D" id="2.30.42.10">
    <property type="match status" value="1"/>
</dbReference>
<accession>A0AB34JC96</accession>
<sequence length="108" mass="11993">MEEAEEASTPEPDVMVQVMKGKNGYGIYFTQSSSTIIVTKLDKGSEAEKAGVQPGDRLLRVQDLDKLLPPADPGGEIILTAQNYQQTLDYVRKMNRCKFFFLSQSAAF</sequence>
<proteinExistence type="predicted"/>
<dbReference type="EMBL" id="JBGBPQ010000010">
    <property type="protein sequence ID" value="KAL1518683.1"/>
    <property type="molecule type" value="Genomic_DNA"/>
</dbReference>
<evidence type="ECO:0000259" key="1">
    <source>
        <dbReference type="PROSITE" id="PS50106"/>
    </source>
</evidence>
<keyword evidence="3" id="KW-1185">Reference proteome</keyword>
<evidence type="ECO:0000313" key="3">
    <source>
        <dbReference type="Proteomes" id="UP001515480"/>
    </source>
</evidence>
<evidence type="ECO:0000313" key="2">
    <source>
        <dbReference type="EMBL" id="KAL1518683.1"/>
    </source>
</evidence>
<protein>
    <recommendedName>
        <fullName evidence="1">PDZ domain-containing protein</fullName>
    </recommendedName>
</protein>
<name>A0AB34JC96_PRYPA</name>
<dbReference type="AlphaFoldDB" id="A0AB34JC96"/>
<dbReference type="SUPFAM" id="SSF50156">
    <property type="entry name" value="PDZ domain-like"/>
    <property type="match status" value="1"/>
</dbReference>
<gene>
    <name evidence="2" type="ORF">AB1Y20_002970</name>
</gene>
<organism evidence="2 3">
    <name type="scientific">Prymnesium parvum</name>
    <name type="common">Toxic golden alga</name>
    <dbReference type="NCBI Taxonomy" id="97485"/>
    <lineage>
        <taxon>Eukaryota</taxon>
        <taxon>Haptista</taxon>
        <taxon>Haptophyta</taxon>
        <taxon>Prymnesiophyceae</taxon>
        <taxon>Prymnesiales</taxon>
        <taxon>Prymnesiaceae</taxon>
        <taxon>Prymnesium</taxon>
    </lineage>
</organism>
<feature type="domain" description="PDZ" evidence="1">
    <location>
        <begin position="15"/>
        <end position="67"/>
    </location>
</feature>
<dbReference type="InterPro" id="IPR001478">
    <property type="entry name" value="PDZ"/>
</dbReference>